<evidence type="ECO:0000259" key="4">
    <source>
        <dbReference type="PROSITE" id="PS50835"/>
    </source>
</evidence>
<feature type="domain" description="Ig-like" evidence="4">
    <location>
        <begin position="118"/>
        <end position="214"/>
    </location>
</feature>
<evidence type="ECO:0000313" key="5">
    <source>
        <dbReference type="Proteomes" id="UP000694915"/>
    </source>
</evidence>
<keyword evidence="3" id="KW-0472">Membrane</keyword>
<dbReference type="SMART" id="SM00408">
    <property type="entry name" value="IGc2"/>
    <property type="match status" value="5"/>
</dbReference>
<dbReference type="Proteomes" id="UP000694915">
    <property type="component" value="Unplaced"/>
</dbReference>
<dbReference type="Gene3D" id="2.60.40.10">
    <property type="entry name" value="Immunoglobulins"/>
    <property type="match status" value="9"/>
</dbReference>
<dbReference type="InterPro" id="IPR003599">
    <property type="entry name" value="Ig_sub"/>
</dbReference>
<evidence type="ECO:0000256" key="2">
    <source>
        <dbReference type="ARBA" id="ARBA00023319"/>
    </source>
</evidence>
<dbReference type="GeneID" id="101996008"/>
<dbReference type="InterPro" id="IPR003598">
    <property type="entry name" value="Ig_sub2"/>
</dbReference>
<dbReference type="InterPro" id="IPR036179">
    <property type="entry name" value="Ig-like_dom_sf"/>
</dbReference>
<evidence type="ECO:0000256" key="3">
    <source>
        <dbReference type="SAM" id="Phobius"/>
    </source>
</evidence>
<dbReference type="InterPro" id="IPR013151">
    <property type="entry name" value="Immunoglobulin_dom"/>
</dbReference>
<proteinExistence type="predicted"/>
<reference evidence="6" key="1">
    <citation type="submission" date="2025-08" db="UniProtKB">
        <authorList>
            <consortium name="RefSeq"/>
        </authorList>
    </citation>
    <scope>IDENTIFICATION</scope>
</reference>
<dbReference type="RefSeq" id="XP_026632932.1">
    <property type="nucleotide sequence ID" value="XM_026777131.1"/>
</dbReference>
<dbReference type="SUPFAM" id="SSF48726">
    <property type="entry name" value="Immunoglobulin"/>
    <property type="match status" value="9"/>
</dbReference>
<dbReference type="PANTHER" id="PTHR11738:SF113">
    <property type="entry name" value="KILLER CELL IMMUNOGLOBULIN-LIKE RECEPTOR 2DL4"/>
    <property type="match status" value="1"/>
</dbReference>
<dbReference type="InterPro" id="IPR013783">
    <property type="entry name" value="Ig-like_fold"/>
</dbReference>
<evidence type="ECO:0000313" key="6">
    <source>
        <dbReference type="RefSeq" id="XP_026632932.1"/>
    </source>
</evidence>
<accession>A0ABM1TT70</accession>
<dbReference type="Pfam" id="PF00047">
    <property type="entry name" value="ig"/>
    <property type="match status" value="6"/>
</dbReference>
<dbReference type="PROSITE" id="PS50835">
    <property type="entry name" value="IG_LIKE"/>
    <property type="match status" value="2"/>
</dbReference>
<name>A0ABM1TT70_MICOH</name>
<sequence length="1053" mass="117486">MSKPLNCASAEITSSSMDKGISNKSSLSAWPSHVVPQGQYVTLTCDTHSESNIFKLYKEHGTPIPQFHNKIFQKSLLLGPVTPAYAGTYRCYNYQYHDELSSYSDPLKIIISGIYRKPFLLALPTPLVKLGKKVTLKCHSEIMFDTFTLTSHRMGVIKDSFQLSAESHLGMSYANFPIGPVTPDHAGTYTCYGSYHQTPYEWSESSDSVDIKITGLYKKPTLSAMMGPVVMPRENMTLSCTSDHNFDMFHLSRKGVPQVLGLPAVQSHNGTFQANFLLDPVIQEENYRCYGSFRNSCNVWSSPSDPFYLPVIADNHGLLHILIRVSFLMMAVFLMFIIHSRCSAKRNKYREGVRSHDKPSLSAWPSPVVPKGQHVEIHCDSNKYNTFRLYKEHGEPIPQIHDRIFQKRLLLGPVTQVYAGTYRCYDNNCQCPSELSSHSDPLEIIISGIYRNPFLLVLSTPLIKSGEKMTLECRSEIMFDTFILTSQIINGSFQLPAEFHHGGSHASFSIGPVTPDHAGVYICYGSYNQTPYEWSDSSDPVDIRITGVYKKPSLSATRGPVVMSGEDITLSCTSDHQFDMFHLSREGVPQGHGLSAEQSHSGTFQANFLLFTMIQSGTYRCYGSFRNSSHVWSSPSDPLYISVTGSHDKPSLSAWPSHVVPQGQYVELRCDSYNESYIVMLCKGHGDPNHQVHERMFQSRLALGPVTAAYGGTYRCFSFKYQYPNELTAHSNPPKIIISGIYRKPFLLILEAPQVKLGEKVTLQCHSEIMFDTFTFMSHRKGIIKDSYQLSAESHLGGSHANFSIGPVTPEHGGNYTCYGSSHHTPCEWSESSDPVDIKITGLCKKPSLSALMGPVVMTGENMTLSFISDHQLEMFHLSREGVPQGHGLPAVQSHNETFKADFLLDPVIKKGTYRCYGSFRNSSHVWSSPSDPLYIAKGNCTLSSEPDSKTNNHRIKHMLIGLSVSMTFVFSIIILNSCCSAKRSKSQKQANKGHLSGKNYRVVGEVQLAVVEEKRSAQSRRRGAAIRNRLWGTGVATDTSGVDRCGGRRKQQ</sequence>
<dbReference type="InterPro" id="IPR007110">
    <property type="entry name" value="Ig-like_dom"/>
</dbReference>
<keyword evidence="1" id="KW-1015">Disulfide bond</keyword>
<keyword evidence="3" id="KW-0812">Transmembrane</keyword>
<feature type="domain" description="Ig-like" evidence="4">
    <location>
        <begin position="734"/>
        <end position="841"/>
    </location>
</feature>
<keyword evidence="5" id="KW-1185">Reference proteome</keyword>
<dbReference type="InterPro" id="IPR050412">
    <property type="entry name" value="Ig-like_Receptors_ImmuneReg"/>
</dbReference>
<protein>
    <submittedName>
        <fullName evidence="6">Leukocyte immunoglobulin-like receptor subfamily B member 3</fullName>
    </submittedName>
</protein>
<keyword evidence="2" id="KW-0393">Immunoglobulin domain</keyword>
<feature type="transmembrane region" description="Helical" evidence="3">
    <location>
        <begin position="959"/>
        <end position="976"/>
    </location>
</feature>
<evidence type="ECO:0000256" key="1">
    <source>
        <dbReference type="ARBA" id="ARBA00023157"/>
    </source>
</evidence>
<dbReference type="PANTHER" id="PTHR11738">
    <property type="entry name" value="MHC CLASS I NK CELL RECEPTOR"/>
    <property type="match status" value="1"/>
</dbReference>
<keyword evidence="3" id="KW-1133">Transmembrane helix</keyword>
<dbReference type="SMART" id="SM00409">
    <property type="entry name" value="IG"/>
    <property type="match status" value="7"/>
</dbReference>
<organism evidence="5 6">
    <name type="scientific">Microtus ochrogaster</name>
    <name type="common">Prairie vole</name>
    <dbReference type="NCBI Taxonomy" id="79684"/>
    <lineage>
        <taxon>Eukaryota</taxon>
        <taxon>Metazoa</taxon>
        <taxon>Chordata</taxon>
        <taxon>Craniata</taxon>
        <taxon>Vertebrata</taxon>
        <taxon>Euteleostomi</taxon>
        <taxon>Mammalia</taxon>
        <taxon>Eutheria</taxon>
        <taxon>Euarchontoglires</taxon>
        <taxon>Glires</taxon>
        <taxon>Rodentia</taxon>
        <taxon>Myomorpha</taxon>
        <taxon>Muroidea</taxon>
        <taxon>Cricetidae</taxon>
        <taxon>Arvicolinae</taxon>
        <taxon>Microtus</taxon>
    </lineage>
</organism>
<gene>
    <name evidence="6" type="primary">LOC101996008</name>
</gene>